<dbReference type="EMBL" id="LSRL02000013">
    <property type="protein sequence ID" value="TDG50731.1"/>
    <property type="molecule type" value="Genomic_DNA"/>
</dbReference>
<reference evidence="1 2" key="1">
    <citation type="journal article" date="2019" name="J. Hered.">
        <title>An Improved Genome Assembly for Drosophila navojoa, the Basal Species in the mojavensis Cluster.</title>
        <authorList>
            <person name="Vanderlinde T."/>
            <person name="Dupim E.G."/>
            <person name="Nazario-Yepiz N.O."/>
            <person name="Carvalho A.B."/>
        </authorList>
    </citation>
    <scope>NUCLEOTIDE SEQUENCE [LARGE SCALE GENOMIC DNA]</scope>
    <source>
        <strain evidence="1">Navoj_Jal97</strain>
        <tissue evidence="1">Whole organism</tissue>
    </source>
</reference>
<gene>
    <name evidence="1" type="ORF">AWZ03_002720</name>
</gene>
<keyword evidence="2" id="KW-1185">Reference proteome</keyword>
<accession>A0A484BSI8</accession>
<name>A0A484BSI8_DRONA</name>
<dbReference type="OrthoDB" id="751084at2759"/>
<protein>
    <submittedName>
        <fullName evidence="1">Uncharacterized protein</fullName>
    </submittedName>
</protein>
<proteinExistence type="predicted"/>
<sequence>MDISADVNAIISQASDWNFAGDCALLELMKRISQNLHERGERTTKNLIQFETNVRRADIALDNATNSLRSLQFGQQFVEYRVEEVEDDDFALPEEEVKKVLMYILAVIACMYFGLNRHSNHSLSLR</sequence>
<organism evidence="1 2">
    <name type="scientific">Drosophila navojoa</name>
    <name type="common">Fruit fly</name>
    <dbReference type="NCBI Taxonomy" id="7232"/>
    <lineage>
        <taxon>Eukaryota</taxon>
        <taxon>Metazoa</taxon>
        <taxon>Ecdysozoa</taxon>
        <taxon>Arthropoda</taxon>
        <taxon>Hexapoda</taxon>
        <taxon>Insecta</taxon>
        <taxon>Pterygota</taxon>
        <taxon>Neoptera</taxon>
        <taxon>Endopterygota</taxon>
        <taxon>Diptera</taxon>
        <taxon>Brachycera</taxon>
        <taxon>Muscomorpha</taxon>
        <taxon>Ephydroidea</taxon>
        <taxon>Drosophilidae</taxon>
        <taxon>Drosophila</taxon>
    </lineage>
</organism>
<evidence type="ECO:0000313" key="2">
    <source>
        <dbReference type="Proteomes" id="UP000295192"/>
    </source>
</evidence>
<dbReference type="Proteomes" id="UP000295192">
    <property type="component" value="Unassembled WGS sequence"/>
</dbReference>
<comment type="caution">
    <text evidence="1">The sequence shown here is derived from an EMBL/GenBank/DDBJ whole genome shotgun (WGS) entry which is preliminary data.</text>
</comment>
<evidence type="ECO:0000313" key="1">
    <source>
        <dbReference type="EMBL" id="TDG50731.1"/>
    </source>
</evidence>
<dbReference type="STRING" id="7232.A0A484BSI8"/>
<dbReference type="AlphaFoldDB" id="A0A484BSI8"/>